<evidence type="ECO:0000313" key="1">
    <source>
        <dbReference type="EMBL" id="EHJ51585.1"/>
    </source>
</evidence>
<sequence>MALTDKQMQYLQGQIQKYCQDDIKTIITNEKTGEKYKVINKVDDTTQAIAVAPVKKDGSVDYSQTSIAVYGTQPGLNTSTGNAIKAFGGMTPQYSDIKKFYDKTAKKVSKHEGMISNMSGYSQSGPAVAKVAAQHKVGKITNFADWGAQAAYDHGDITKKEKAYLDKHATVYTDSDKDLTWANKGGKIPYGKQAVVEGKHDLNPIGDHDYAYAQIKGNGPDINWYIKHHQFCSGMTKAQSV</sequence>
<gene>
    <name evidence="1" type="ORF">STRMA_0334</name>
</gene>
<dbReference type="STRING" id="764298.STRMA_0334"/>
<dbReference type="Proteomes" id="UP000003573">
    <property type="component" value="Unassembled WGS sequence"/>
</dbReference>
<reference evidence="1 2" key="1">
    <citation type="journal article" date="2014" name="Int. J. Syst. Evol. Microbiol.">
        <title>Phylogenomics and the dynamic genome evolution of the genus Streptococcus.</title>
        <authorList>
            <consortium name="The Broad Institute Genome Sequencing Platform"/>
            <person name="Richards V.P."/>
            <person name="Palmer S.R."/>
            <person name="Pavinski Bitar P.D."/>
            <person name="Qin X."/>
            <person name="Weinstock G.M."/>
            <person name="Highlander S.K."/>
            <person name="Town C.D."/>
            <person name="Burne R.A."/>
            <person name="Stanhope M.J."/>
        </authorList>
    </citation>
    <scope>NUCLEOTIDE SEQUENCE [LARGE SCALE GENOMIC DNA]</scope>
    <source>
        <strain evidence="1 2">NCTC 11558</strain>
    </source>
</reference>
<evidence type="ECO:0000313" key="2">
    <source>
        <dbReference type="Proteomes" id="UP000003573"/>
    </source>
</evidence>
<name>G5JYS0_9STRE</name>
<dbReference type="AlphaFoldDB" id="G5JYS0"/>
<accession>G5JYS0</accession>
<dbReference type="EMBL" id="AEUW02000001">
    <property type="protein sequence ID" value="EHJ51585.1"/>
    <property type="molecule type" value="Genomic_DNA"/>
</dbReference>
<proteinExistence type="predicted"/>
<keyword evidence="2" id="KW-1185">Reference proteome</keyword>
<organism evidence="1 2">
    <name type="scientific">Streptococcus macacae NCTC 11558</name>
    <dbReference type="NCBI Taxonomy" id="764298"/>
    <lineage>
        <taxon>Bacteria</taxon>
        <taxon>Bacillati</taxon>
        <taxon>Bacillota</taxon>
        <taxon>Bacilli</taxon>
        <taxon>Lactobacillales</taxon>
        <taxon>Streptococcaceae</taxon>
        <taxon>Streptococcus</taxon>
    </lineage>
</organism>
<protein>
    <submittedName>
        <fullName evidence="1">Uncharacterized protein</fullName>
    </submittedName>
</protein>
<comment type="caution">
    <text evidence="1">The sequence shown here is derived from an EMBL/GenBank/DDBJ whole genome shotgun (WGS) entry which is preliminary data.</text>
</comment>
<dbReference type="RefSeq" id="WP_003078569.1">
    <property type="nucleotide sequence ID" value="NZ_AEUW02000001.1"/>
</dbReference>